<feature type="transmembrane region" description="Helical" evidence="1">
    <location>
        <begin position="20"/>
        <end position="37"/>
    </location>
</feature>
<comment type="caution">
    <text evidence="2">The sequence shown here is derived from an EMBL/GenBank/DDBJ whole genome shotgun (WGS) entry which is preliminary data.</text>
</comment>
<accession>A0ABQ1INC9</accession>
<reference evidence="3" key="1">
    <citation type="journal article" date="2019" name="Int. J. Syst. Evol. Microbiol.">
        <title>The Global Catalogue of Microorganisms (GCM) 10K type strain sequencing project: providing services to taxonomists for standard genome sequencing and annotation.</title>
        <authorList>
            <consortium name="The Broad Institute Genomics Platform"/>
            <consortium name="The Broad Institute Genome Sequencing Center for Infectious Disease"/>
            <person name="Wu L."/>
            <person name="Ma J."/>
        </authorList>
    </citation>
    <scope>NUCLEOTIDE SEQUENCE [LARGE SCALE GENOMIC DNA]</scope>
    <source>
        <strain evidence="3">CGMCC 1.15923</strain>
    </source>
</reference>
<evidence type="ECO:0000313" key="3">
    <source>
        <dbReference type="Proteomes" id="UP000646152"/>
    </source>
</evidence>
<evidence type="ECO:0000313" key="2">
    <source>
        <dbReference type="EMBL" id="GGB46506.1"/>
    </source>
</evidence>
<dbReference type="Proteomes" id="UP000646152">
    <property type="component" value="Unassembled WGS sequence"/>
</dbReference>
<keyword evidence="1" id="KW-0812">Transmembrane</keyword>
<dbReference type="Pfam" id="PF11286">
    <property type="entry name" value="DUF3087"/>
    <property type="match status" value="1"/>
</dbReference>
<evidence type="ECO:0008006" key="4">
    <source>
        <dbReference type="Google" id="ProtNLM"/>
    </source>
</evidence>
<proteinExistence type="predicted"/>
<organism evidence="2 3">
    <name type="scientific">Oceanisphaera marina</name>
    <dbReference type="NCBI Taxonomy" id="2017550"/>
    <lineage>
        <taxon>Bacteria</taxon>
        <taxon>Pseudomonadati</taxon>
        <taxon>Pseudomonadota</taxon>
        <taxon>Gammaproteobacteria</taxon>
        <taxon>Aeromonadales</taxon>
        <taxon>Aeromonadaceae</taxon>
        <taxon>Oceanisphaera</taxon>
    </lineage>
</organism>
<dbReference type="EMBL" id="BMKE01000015">
    <property type="protein sequence ID" value="GGB46506.1"/>
    <property type="molecule type" value="Genomic_DNA"/>
</dbReference>
<protein>
    <recommendedName>
        <fullName evidence="4">DUF3087 domain-containing protein</fullName>
    </recommendedName>
</protein>
<gene>
    <name evidence="2" type="ORF">GCM10011502_19880</name>
</gene>
<keyword evidence="1" id="KW-1133">Transmembrane helix</keyword>
<keyword evidence="3" id="KW-1185">Reference proteome</keyword>
<evidence type="ECO:0000256" key="1">
    <source>
        <dbReference type="SAM" id="Phobius"/>
    </source>
</evidence>
<sequence>MVLSQLLIYLFPDPSGSHFHWNAIGVLVSAALVGITLSKHRYHPYLTEVYYVWQLKQALNKITRKMRKIEAAAQQGNADAMLALQYSYSGSRLLWQLDDNTIIMDELAVKQTELNNLAEKHNVSLNVDEYNEQLLKQF</sequence>
<dbReference type="InterPro" id="IPR021438">
    <property type="entry name" value="DUF3087"/>
</dbReference>
<name>A0ABQ1INC9_9GAMM</name>
<keyword evidence="1" id="KW-0472">Membrane</keyword>